<evidence type="ECO:0000256" key="1">
    <source>
        <dbReference type="ARBA" id="ARBA00004275"/>
    </source>
</evidence>
<evidence type="ECO:0000256" key="4">
    <source>
        <dbReference type="SAM" id="Phobius"/>
    </source>
</evidence>
<keyword evidence="4" id="KW-1133">Transmembrane helix</keyword>
<dbReference type="InterPro" id="IPR001753">
    <property type="entry name" value="Enoyl-CoA_hydra/iso"/>
</dbReference>
<protein>
    <submittedName>
        <fullName evidence="5">ClpP/crotonase-like domain-containing protein</fullName>
    </submittedName>
</protein>
<dbReference type="GO" id="GO:0004165">
    <property type="term" value="F:delta(3)-delta(2)-enoyl-CoA isomerase activity"/>
    <property type="evidence" value="ECO:0007669"/>
    <property type="project" value="UniProtKB-ARBA"/>
</dbReference>
<dbReference type="InterPro" id="IPR051053">
    <property type="entry name" value="ECH/Chromodomain_protein"/>
</dbReference>
<evidence type="ECO:0000256" key="3">
    <source>
        <dbReference type="ARBA" id="ARBA00023235"/>
    </source>
</evidence>
<dbReference type="Gene3D" id="3.90.226.10">
    <property type="entry name" value="2-enoyl-CoA Hydratase, Chain A, domain 1"/>
    <property type="match status" value="1"/>
</dbReference>
<name>A0A9P5Y9B3_9AGAR</name>
<dbReference type="InterPro" id="IPR029045">
    <property type="entry name" value="ClpP/crotonase-like_dom_sf"/>
</dbReference>
<evidence type="ECO:0000256" key="2">
    <source>
        <dbReference type="ARBA" id="ARBA00023140"/>
    </source>
</evidence>
<keyword evidence="4" id="KW-0812">Transmembrane</keyword>
<sequence length="267" mass="29453">MSATGITVDISDSIATITLNRPKTLNALTSKDYDMLAASLREIDTRDDVLVTIWQGNWFCAGTDVKSRPTSSVTIAANQDIRQAYLRTVAHTTTDCGQALYSHKKILIAALNGPVMAFLGYFDFIFCMPNVWLAVPFTFLGIVAEGGSSVSFVNRMGLAKANEVLLWGKKKGAQELFDCGFINQIFPSQSVKSFHEVVRRHVLEELRGLDPVALLIVKRLIRAGLNDKNDPDAVNLRESYAQAARFASTIPSQKFAKIASKEIKHKL</sequence>
<evidence type="ECO:0000313" key="6">
    <source>
        <dbReference type="Proteomes" id="UP000807353"/>
    </source>
</evidence>
<feature type="transmembrane region" description="Helical" evidence="4">
    <location>
        <begin position="106"/>
        <end position="126"/>
    </location>
</feature>
<keyword evidence="4" id="KW-0472">Membrane</keyword>
<gene>
    <name evidence="5" type="ORF">BDZ94DRAFT_1161353</name>
</gene>
<comment type="caution">
    <text evidence="5">The sequence shown here is derived from an EMBL/GenBank/DDBJ whole genome shotgun (WGS) entry which is preliminary data.</text>
</comment>
<dbReference type="GO" id="GO:0006635">
    <property type="term" value="P:fatty acid beta-oxidation"/>
    <property type="evidence" value="ECO:0007669"/>
    <property type="project" value="TreeGrafter"/>
</dbReference>
<comment type="subcellular location">
    <subcellularLocation>
        <location evidence="1">Peroxisome</location>
    </subcellularLocation>
</comment>
<dbReference type="EMBL" id="MU150252">
    <property type="protein sequence ID" value="KAF9464653.1"/>
    <property type="molecule type" value="Genomic_DNA"/>
</dbReference>
<accession>A0A9P5Y9B3</accession>
<dbReference type="SUPFAM" id="SSF52096">
    <property type="entry name" value="ClpP/crotonase"/>
    <property type="match status" value="1"/>
</dbReference>
<keyword evidence="2" id="KW-0576">Peroxisome</keyword>
<reference evidence="5" key="1">
    <citation type="submission" date="2020-11" db="EMBL/GenBank/DDBJ databases">
        <authorList>
            <consortium name="DOE Joint Genome Institute"/>
            <person name="Ahrendt S."/>
            <person name="Riley R."/>
            <person name="Andreopoulos W."/>
            <person name="Labutti K."/>
            <person name="Pangilinan J."/>
            <person name="Ruiz-Duenas F.J."/>
            <person name="Barrasa J.M."/>
            <person name="Sanchez-Garcia M."/>
            <person name="Camarero S."/>
            <person name="Miyauchi S."/>
            <person name="Serrano A."/>
            <person name="Linde D."/>
            <person name="Babiker R."/>
            <person name="Drula E."/>
            <person name="Ayuso-Fernandez I."/>
            <person name="Pacheco R."/>
            <person name="Padilla G."/>
            <person name="Ferreira P."/>
            <person name="Barriuso J."/>
            <person name="Kellner H."/>
            <person name="Castanera R."/>
            <person name="Alfaro M."/>
            <person name="Ramirez L."/>
            <person name="Pisabarro A.G."/>
            <person name="Kuo A."/>
            <person name="Tritt A."/>
            <person name="Lipzen A."/>
            <person name="He G."/>
            <person name="Yan M."/>
            <person name="Ng V."/>
            <person name="Cullen D."/>
            <person name="Martin F."/>
            <person name="Rosso M.-N."/>
            <person name="Henrissat B."/>
            <person name="Hibbett D."/>
            <person name="Martinez A.T."/>
            <person name="Grigoriev I.V."/>
        </authorList>
    </citation>
    <scope>NUCLEOTIDE SEQUENCE</scope>
    <source>
        <strain evidence="5">CBS 247.69</strain>
    </source>
</reference>
<organism evidence="5 6">
    <name type="scientific">Collybia nuda</name>
    <dbReference type="NCBI Taxonomy" id="64659"/>
    <lineage>
        <taxon>Eukaryota</taxon>
        <taxon>Fungi</taxon>
        <taxon>Dikarya</taxon>
        <taxon>Basidiomycota</taxon>
        <taxon>Agaricomycotina</taxon>
        <taxon>Agaricomycetes</taxon>
        <taxon>Agaricomycetidae</taxon>
        <taxon>Agaricales</taxon>
        <taxon>Tricholomatineae</taxon>
        <taxon>Clitocybaceae</taxon>
        <taxon>Collybia</taxon>
    </lineage>
</organism>
<dbReference type="AlphaFoldDB" id="A0A9P5Y9B3"/>
<dbReference type="GO" id="GO:0005782">
    <property type="term" value="C:peroxisomal matrix"/>
    <property type="evidence" value="ECO:0007669"/>
    <property type="project" value="TreeGrafter"/>
</dbReference>
<dbReference type="CDD" id="cd06558">
    <property type="entry name" value="crotonase-like"/>
    <property type="match status" value="1"/>
</dbReference>
<dbReference type="Pfam" id="PF00378">
    <property type="entry name" value="ECH_1"/>
    <property type="match status" value="1"/>
</dbReference>
<feature type="transmembrane region" description="Helical" evidence="4">
    <location>
        <begin position="132"/>
        <end position="153"/>
    </location>
</feature>
<dbReference type="PANTHER" id="PTHR43684:SF1">
    <property type="entry name" value="ENOYL-COA DELTA ISOMERASE 2"/>
    <property type="match status" value="1"/>
</dbReference>
<dbReference type="Proteomes" id="UP000807353">
    <property type="component" value="Unassembled WGS sequence"/>
</dbReference>
<proteinExistence type="predicted"/>
<keyword evidence="3" id="KW-0413">Isomerase</keyword>
<dbReference type="OrthoDB" id="448450at2759"/>
<keyword evidence="6" id="KW-1185">Reference proteome</keyword>
<dbReference type="PANTHER" id="PTHR43684">
    <property type="match status" value="1"/>
</dbReference>
<evidence type="ECO:0000313" key="5">
    <source>
        <dbReference type="EMBL" id="KAF9464653.1"/>
    </source>
</evidence>